<evidence type="ECO:0000256" key="9">
    <source>
        <dbReference type="ARBA" id="ARBA00023136"/>
    </source>
</evidence>
<dbReference type="GO" id="GO:0051537">
    <property type="term" value="F:2 iron, 2 sulfur cluster binding"/>
    <property type="evidence" value="ECO:0007669"/>
    <property type="project" value="UniProtKB-KW"/>
</dbReference>
<evidence type="ECO:0000256" key="2">
    <source>
        <dbReference type="ARBA" id="ARBA00010651"/>
    </source>
</evidence>
<evidence type="ECO:0000256" key="3">
    <source>
        <dbReference type="ARBA" id="ARBA00022692"/>
    </source>
</evidence>
<dbReference type="GO" id="GO:0005743">
    <property type="term" value="C:mitochondrial inner membrane"/>
    <property type="evidence" value="ECO:0007669"/>
    <property type="project" value="UniProtKB-SubCell"/>
</dbReference>
<evidence type="ECO:0000256" key="1">
    <source>
        <dbReference type="ARBA" id="ARBA00004167"/>
    </source>
</evidence>
<dbReference type="PROSITE" id="PS51296">
    <property type="entry name" value="RIESKE"/>
    <property type="match status" value="1"/>
</dbReference>
<dbReference type="InterPro" id="IPR014349">
    <property type="entry name" value="Rieske_Fe-S_prot"/>
</dbReference>
<dbReference type="AlphaFoldDB" id="A0AAJ7BIN8"/>
<comment type="catalytic activity">
    <reaction evidence="11">
        <text>a quinol + 2 Fe(III)-[cytochrome c](out) = a quinone + 2 Fe(II)-[cytochrome c](out) + 2 H(+)(out)</text>
        <dbReference type="Rhea" id="RHEA:11484"/>
        <dbReference type="Rhea" id="RHEA-COMP:10350"/>
        <dbReference type="Rhea" id="RHEA-COMP:14399"/>
        <dbReference type="ChEBI" id="CHEBI:15378"/>
        <dbReference type="ChEBI" id="CHEBI:24646"/>
        <dbReference type="ChEBI" id="CHEBI:29033"/>
        <dbReference type="ChEBI" id="CHEBI:29034"/>
        <dbReference type="ChEBI" id="CHEBI:132124"/>
        <dbReference type="EC" id="7.1.1.8"/>
    </reaction>
</comment>
<dbReference type="PANTHER" id="PTHR10134">
    <property type="entry name" value="CYTOCHROME B-C1 COMPLEX SUBUNIT RIESKE, MITOCHONDRIAL"/>
    <property type="match status" value="1"/>
</dbReference>
<dbReference type="InterPro" id="IPR017941">
    <property type="entry name" value="Rieske_2Fe-2S"/>
</dbReference>
<evidence type="ECO:0000256" key="5">
    <source>
        <dbReference type="ARBA" id="ARBA00022723"/>
    </source>
</evidence>
<evidence type="ECO:0000256" key="10">
    <source>
        <dbReference type="ARBA" id="ARBA00023157"/>
    </source>
</evidence>
<keyword evidence="11" id="KW-0249">Electron transport</keyword>
<dbReference type="Proteomes" id="UP000694920">
    <property type="component" value="Unplaced"/>
</dbReference>
<protein>
    <recommendedName>
        <fullName evidence="11">Cytochrome b-c1 complex subunit Rieske, mitochondrial</fullName>
        <ecNumber evidence="11">7.1.1.8</ecNumber>
    </recommendedName>
</protein>
<accession>A0AAJ7BIN8</accession>
<dbReference type="GO" id="GO:0008121">
    <property type="term" value="F:quinol-cytochrome-c reductase activity"/>
    <property type="evidence" value="ECO:0007669"/>
    <property type="project" value="UniProtKB-EC"/>
</dbReference>
<evidence type="ECO:0000259" key="13">
    <source>
        <dbReference type="PROSITE" id="PS51296"/>
    </source>
</evidence>
<keyword evidence="6" id="KW-1133">Transmembrane helix</keyword>
<dbReference type="PRINTS" id="PR00162">
    <property type="entry name" value="RIESKE"/>
</dbReference>
<dbReference type="Pfam" id="PF00355">
    <property type="entry name" value="Rieske"/>
    <property type="match status" value="1"/>
</dbReference>
<dbReference type="GeneID" id="107263875"/>
<keyword evidence="14" id="KW-1185">Reference proteome</keyword>
<dbReference type="InterPro" id="IPR004192">
    <property type="entry name" value="Rieske_TM"/>
</dbReference>
<keyword evidence="9" id="KW-0472">Membrane</keyword>
<dbReference type="InterPro" id="IPR037008">
    <property type="entry name" value="bc1_Rieske_TM_sf"/>
</dbReference>
<dbReference type="InterPro" id="IPR005805">
    <property type="entry name" value="Rieske_Fe-S_prot_C"/>
</dbReference>
<dbReference type="Gene3D" id="1.20.5.270">
    <property type="entry name" value="Ubiquinol cytochrome reductase, transmembrane domain"/>
    <property type="match status" value="1"/>
</dbReference>
<dbReference type="RefSeq" id="XP_015587012.1">
    <property type="nucleotide sequence ID" value="XM_015731526.2"/>
</dbReference>
<keyword evidence="3" id="KW-0812">Transmembrane</keyword>
<dbReference type="EC" id="7.1.1.8" evidence="11"/>
<proteinExistence type="inferred from homology"/>
<dbReference type="CDD" id="cd03470">
    <property type="entry name" value="Rieske_cytochrome_bc1"/>
    <property type="match status" value="1"/>
</dbReference>
<dbReference type="GO" id="GO:0046872">
    <property type="term" value="F:metal ion binding"/>
    <property type="evidence" value="ECO:0007669"/>
    <property type="project" value="UniProtKB-KW"/>
</dbReference>
<dbReference type="KEGG" id="ccin:107263875"/>
<keyword evidence="12" id="KW-0496">Mitochondrion</keyword>
<comment type="similarity">
    <text evidence="2">Belongs to the Rieske iron-sulfur protein family.</text>
</comment>
<keyword evidence="11" id="KW-0813">Transport</keyword>
<dbReference type="NCBIfam" id="TIGR01416">
    <property type="entry name" value="Rieske_proteo"/>
    <property type="match status" value="1"/>
</dbReference>
<dbReference type="FunFam" id="2.102.10.10:FF:000001">
    <property type="entry name" value="Cytochrome b-c1 complex subunit Rieske, mitochondrial"/>
    <property type="match status" value="1"/>
</dbReference>
<sequence length="238" mass="26684">MNLRKISTNLKLPNYALAIAQDYLPSTFFQYDFKTSNQVRPAHTDIPKPNFQEYRRKPLENPNALSSESVDNRRAIMSLFSFVGGIGTLYGCKAHLVQYVLFLSPARDVLATASTSVSITDIPEGKTMIVKWRGKPIFITHRTQQVINTERAVNLADLRHPETDDQRVQRPEWLVIVGICTHLGCVPIPNAGNYPGGYFCPCHGSHFDGSGRTRKGPAPTNMEIPTYKFLDDNTLFIG</sequence>
<dbReference type="SUPFAM" id="SSF81502">
    <property type="entry name" value="ISP transmembrane anchor"/>
    <property type="match status" value="1"/>
</dbReference>
<keyword evidence="12" id="KW-0679">Respiratory chain</keyword>
<comment type="miscellaneous">
    <text evidence="11">The Rieske protein is a high potential 2Fe-2S protein.</text>
</comment>
<evidence type="ECO:0000256" key="6">
    <source>
        <dbReference type="ARBA" id="ARBA00022989"/>
    </source>
</evidence>
<keyword evidence="4" id="KW-0001">2Fe-2S</keyword>
<evidence type="ECO:0000313" key="15">
    <source>
        <dbReference type="RefSeq" id="XP_015587012.1"/>
    </source>
</evidence>
<evidence type="ECO:0000256" key="7">
    <source>
        <dbReference type="ARBA" id="ARBA00023004"/>
    </source>
</evidence>
<reference evidence="15" key="1">
    <citation type="submission" date="2025-08" db="UniProtKB">
        <authorList>
            <consortium name="RefSeq"/>
        </authorList>
    </citation>
    <scope>IDENTIFICATION</scope>
</reference>
<keyword evidence="10" id="KW-1015">Disulfide bond</keyword>
<dbReference type="SUPFAM" id="SSF50022">
    <property type="entry name" value="ISP domain"/>
    <property type="match status" value="1"/>
</dbReference>
<dbReference type="Gene3D" id="2.102.10.10">
    <property type="entry name" value="Rieske [2Fe-2S] iron-sulphur domain"/>
    <property type="match status" value="1"/>
</dbReference>
<gene>
    <name evidence="15" type="primary">LOC107263875</name>
</gene>
<feature type="domain" description="Rieske" evidence="13">
    <location>
        <begin position="167"/>
        <end position="236"/>
    </location>
</feature>
<evidence type="ECO:0000256" key="11">
    <source>
        <dbReference type="RuleBase" id="RU004494"/>
    </source>
</evidence>
<keyword evidence="7" id="KW-0408">Iron</keyword>
<name>A0AAJ7BIN8_CEPCN</name>
<dbReference type="InterPro" id="IPR036922">
    <property type="entry name" value="Rieske_2Fe-2S_sf"/>
</dbReference>
<keyword evidence="5" id="KW-0479">Metal-binding</keyword>
<dbReference type="InterPro" id="IPR006317">
    <property type="entry name" value="Ubiquinol_cyt_c_Rdtase_Fe-S-su"/>
</dbReference>
<evidence type="ECO:0000313" key="14">
    <source>
        <dbReference type="Proteomes" id="UP000694920"/>
    </source>
</evidence>
<keyword evidence="8" id="KW-0411">Iron-sulfur</keyword>
<evidence type="ECO:0000256" key="12">
    <source>
        <dbReference type="RuleBase" id="RU004495"/>
    </source>
</evidence>
<evidence type="ECO:0000256" key="8">
    <source>
        <dbReference type="ARBA" id="ARBA00023014"/>
    </source>
</evidence>
<comment type="subcellular location">
    <subcellularLocation>
        <location evidence="1">Membrane</location>
        <topology evidence="1">Single-pass membrane protein</topology>
    </subcellularLocation>
    <subcellularLocation>
        <location evidence="12">Mitochondrion inner membrane</location>
    </subcellularLocation>
</comment>
<comment type="cofactor">
    <cofactor evidence="11">
        <name>[2Fe-2S] cluster</name>
        <dbReference type="ChEBI" id="CHEBI:190135"/>
    </cofactor>
    <text evidence="11">Binds 1 [2Fe-2S] cluster per subunit.</text>
</comment>
<organism evidence="14 15">
    <name type="scientific">Cephus cinctus</name>
    <name type="common">Wheat stem sawfly</name>
    <dbReference type="NCBI Taxonomy" id="211228"/>
    <lineage>
        <taxon>Eukaryota</taxon>
        <taxon>Metazoa</taxon>
        <taxon>Ecdysozoa</taxon>
        <taxon>Arthropoda</taxon>
        <taxon>Hexapoda</taxon>
        <taxon>Insecta</taxon>
        <taxon>Pterygota</taxon>
        <taxon>Neoptera</taxon>
        <taxon>Endopterygota</taxon>
        <taxon>Hymenoptera</taxon>
        <taxon>Cephoidea</taxon>
        <taxon>Cephidae</taxon>
        <taxon>Cephus</taxon>
    </lineage>
</organism>
<dbReference type="Pfam" id="PF02921">
    <property type="entry name" value="UCR_TM"/>
    <property type="match status" value="1"/>
</dbReference>
<evidence type="ECO:0000256" key="4">
    <source>
        <dbReference type="ARBA" id="ARBA00022714"/>
    </source>
</evidence>